<keyword evidence="22" id="KW-1185">Reference proteome</keyword>
<dbReference type="GO" id="GO:0016539">
    <property type="term" value="P:intein-mediated protein splicing"/>
    <property type="evidence" value="ECO:0007669"/>
    <property type="project" value="InterPro"/>
</dbReference>
<evidence type="ECO:0000256" key="14">
    <source>
        <dbReference type="ARBA" id="ARBA00044940"/>
    </source>
</evidence>
<dbReference type="Gene3D" id="3.40.50.300">
    <property type="entry name" value="P-loop containing nucleotide triphosphate hydrolases"/>
    <property type="match status" value="3"/>
</dbReference>
<dbReference type="FunFam" id="1.10.860.10:FF:000001">
    <property type="entry name" value="Replicative DNA helicase"/>
    <property type="match status" value="1"/>
</dbReference>
<evidence type="ECO:0000256" key="12">
    <source>
        <dbReference type="ARBA" id="ARBA00023235"/>
    </source>
</evidence>
<dbReference type="CDD" id="cd00093">
    <property type="entry name" value="HTH_XRE"/>
    <property type="match status" value="1"/>
</dbReference>
<dbReference type="InterPro" id="IPR007693">
    <property type="entry name" value="DNA_helicase_DnaB-like_N"/>
</dbReference>
<dbReference type="Pfam" id="PF01381">
    <property type="entry name" value="HTH_3"/>
    <property type="match status" value="1"/>
</dbReference>
<comment type="function">
    <text evidence="13 17">The main replicative DNA helicase, it participates in initiation and elongation during chromosome replication. Travels ahead of the DNA replisome, separating dsDNA into templates for DNA synthesis. A processive ATP-dependent 5'-3' DNA helicase it has DNA-dependent ATPase activity.</text>
</comment>
<dbReference type="GO" id="GO:0005829">
    <property type="term" value="C:cytosol"/>
    <property type="evidence" value="ECO:0007669"/>
    <property type="project" value="TreeGrafter"/>
</dbReference>
<dbReference type="SMART" id="SM00306">
    <property type="entry name" value="HintN"/>
    <property type="match status" value="2"/>
</dbReference>
<dbReference type="Pfam" id="PF03796">
    <property type="entry name" value="DnaB_C"/>
    <property type="match status" value="3"/>
</dbReference>
<dbReference type="SMART" id="SM00530">
    <property type="entry name" value="HTH_XRE"/>
    <property type="match status" value="2"/>
</dbReference>
<dbReference type="InterPro" id="IPR004042">
    <property type="entry name" value="Intein_endonuc_central"/>
</dbReference>
<evidence type="ECO:0000256" key="5">
    <source>
        <dbReference type="ARBA" id="ARBA00022741"/>
    </source>
</evidence>
<dbReference type="GO" id="GO:0006269">
    <property type="term" value="P:DNA replication, synthesis of primer"/>
    <property type="evidence" value="ECO:0007669"/>
    <property type="project" value="UniProtKB-UniRule"/>
</dbReference>
<evidence type="ECO:0000256" key="6">
    <source>
        <dbReference type="ARBA" id="ARBA00022801"/>
    </source>
</evidence>
<dbReference type="SUPFAM" id="SSF52540">
    <property type="entry name" value="P-loop containing nucleoside triphosphate hydrolases"/>
    <property type="match status" value="2"/>
</dbReference>
<evidence type="ECO:0000256" key="8">
    <source>
        <dbReference type="ARBA" id="ARBA00022813"/>
    </source>
</evidence>
<keyword evidence="8" id="KW-0068">Autocatalytic cleavage</keyword>
<dbReference type="Gene3D" id="1.10.860.10">
    <property type="entry name" value="DNAb Helicase, Chain A"/>
    <property type="match status" value="1"/>
</dbReference>
<evidence type="ECO:0000256" key="3">
    <source>
        <dbReference type="ARBA" id="ARBA00022705"/>
    </source>
</evidence>
<dbReference type="InterPro" id="IPR003587">
    <property type="entry name" value="Hint_dom_N"/>
</dbReference>
<keyword evidence="4" id="KW-0677">Repeat</keyword>
<dbReference type="InterPro" id="IPR030934">
    <property type="entry name" value="Intein_C"/>
</dbReference>
<evidence type="ECO:0000313" key="22">
    <source>
        <dbReference type="Proteomes" id="UP000501053"/>
    </source>
</evidence>
<feature type="domain" description="SF4 helicase" evidence="20">
    <location>
        <begin position="188"/>
        <end position="225"/>
    </location>
</feature>
<accession>A0A6F8X9U1</accession>
<evidence type="ECO:0000256" key="9">
    <source>
        <dbReference type="ARBA" id="ARBA00022840"/>
    </source>
</evidence>
<dbReference type="InterPro" id="IPR036844">
    <property type="entry name" value="Hint_dom_sf"/>
</dbReference>
<comment type="similarity">
    <text evidence="1 17">Belongs to the helicase family. DnaB subfamily.</text>
</comment>
<evidence type="ECO:0000313" key="21">
    <source>
        <dbReference type="EMBL" id="BCB70858.1"/>
    </source>
</evidence>
<dbReference type="InterPro" id="IPR016136">
    <property type="entry name" value="DNA_helicase_N/primase_C"/>
</dbReference>
<keyword evidence="11 17" id="KW-0238">DNA-binding</keyword>
<dbReference type="PROSITE" id="PS50819">
    <property type="entry name" value="INTEIN_ENDONUCLEASE"/>
    <property type="match status" value="2"/>
</dbReference>
<dbReference type="InterPro" id="IPR004860">
    <property type="entry name" value="LAGLIDADG_dom"/>
</dbReference>
<sequence length="1385" mass="153353">MQDQPSADQETAALKLPPHSLEAEQSVLGGLMLDNQAWDNVSERLVADDFYRYEHRLVFNVMIHLAESGQPLDVVTLSEALEARDQLDTVGGLGFLAELARNTPSASNIRAYADIVRERATLRKLIRAANQIAEGAFSPQGRPADELLNEAERLVFQIAEERPKTGGPIGMSDLLTKAVDRIDELFNLKGEMTGLSTGFRDLDEMTSGLQPSDLVIIAGRPSMGKCLMSGSRLVDPDTGALVTIDELVARQQARLLTLTDDFKLKKSQASAFVDDGQKPVFRVRTATGREVATTLTHPFLTGEGWKPLQEIAVGERIAVPREIPVFGHEAMPEYQVKILAFMLADGGTTQACPMFTNSSPLLRADFTQAVSYFPGVTCRLVEDAAENMGRTPILRVSRDASRLRPLREQFASSLRMRLQAHSMTGEALASLLNVSKTAVSAWCSGKTVPAQPTFLRLCDSLSIPSTGDDAGFDYGAIAKNSPNPVRVFLETHGVWAKKALHKRVPDCVFRLPKQLLALFLNRLFACDGSALVQANSQGRISYASSSRELIRDVQHLLLRFGILSKIREKQNHYVNLCQSPWELEILDQASLKRFIQEIGIFSKEQALEALSACFDTKRAHSHRDSLPKSVNRYVLAKKGQRSWRQLFEQAGESLPVGYNPHLSAGSERCLSRRRAAEFARLLEGDVYLENLATSDVYWDEIVAIEPLGRQQVYDLTVDDTHNFVAEDICVHNTTFAMNLVEHAVISSDKPVMVFSMEMPAESLMLRMLSSLGRIDQTRVRSGQLEDEDWPRLTSAVNLLKDKQLFIDDTAALSPNEMRSRLRRVVREHGNMALIMIDYLQLMQIPGFSENRTGEISEISRSLKGLAKEFNCPVVALSQLNRSLEQRPNKRPVMSDLRECVTGDTLVMLANGERQPIRELVGKTPSVVSLGENGRLHRSATDLVWSVGVKPIFEVSLASGRRIRATAKHRLKALWDWKTVAELKVGDRIALARQLPEPENPVVWEEHALILLAHLLGDGSYVKGQPLRYTTASEANSEAVQRAAEQFGSTVTRHAGRGNWHQLVIAGNGNRWHAQGVGRWLKSLGIFGQRSAEKYIPSDVFKLSNQQLALFMRHLWATDGSITTDKNGRTRLYFATVSRRLIDDVSALLLRFGIVARIRHVLSGEGGGWYTADVSGSEQQQRFARLIGAFGHQQPALERIKASTMTANTNIDTLPQEVFDHVKQAMAAKGISQRQMAAMRGTAYGGASHFSFAPSRATLSSYADVLGDAALSQIASSELFWDQVVEIRSCGEEEVFDLTVPGDACWLADGIVSHNSGAIEQDADVIAFVYRDEVYNPDNPDNQGIAELIIGKQRNGPIGTVHMAFIGKYTRFEDLAPDSYGEAFGD</sequence>
<dbReference type="PANTHER" id="PTHR30153:SF2">
    <property type="entry name" value="REPLICATIVE DNA HELICASE"/>
    <property type="match status" value="1"/>
</dbReference>
<dbReference type="InterPro" id="IPR006142">
    <property type="entry name" value="INTEIN"/>
</dbReference>
<dbReference type="Gene3D" id="1.10.260.40">
    <property type="entry name" value="lambda repressor-like DNA-binding domains"/>
    <property type="match status" value="1"/>
</dbReference>
<evidence type="ECO:0000256" key="17">
    <source>
        <dbReference type="RuleBase" id="RU362085"/>
    </source>
</evidence>
<dbReference type="SUPFAM" id="SSF48024">
    <property type="entry name" value="N-terminal domain of DnaB helicase"/>
    <property type="match status" value="1"/>
</dbReference>
<dbReference type="InterPro" id="IPR006141">
    <property type="entry name" value="Intein_N"/>
</dbReference>
<keyword evidence="6 17" id="KW-0378">Hydrolase</keyword>
<feature type="domain" description="HTH cro/C1-type" evidence="19">
    <location>
        <begin position="414"/>
        <end position="470"/>
    </location>
</feature>
<evidence type="ECO:0000256" key="10">
    <source>
        <dbReference type="ARBA" id="ARBA00023000"/>
    </source>
</evidence>
<comment type="catalytic activity">
    <reaction evidence="15 17">
        <text>ATP + H2O = ADP + phosphate + H(+)</text>
        <dbReference type="Rhea" id="RHEA:13065"/>
        <dbReference type="ChEBI" id="CHEBI:15377"/>
        <dbReference type="ChEBI" id="CHEBI:15378"/>
        <dbReference type="ChEBI" id="CHEBI:30616"/>
        <dbReference type="ChEBI" id="CHEBI:43474"/>
        <dbReference type="ChEBI" id="CHEBI:456216"/>
        <dbReference type="EC" id="5.6.2.3"/>
    </reaction>
</comment>
<protein>
    <recommendedName>
        <fullName evidence="16 17">Replicative DNA helicase</fullName>
        <ecNumber evidence="16 17">5.6.2.3</ecNumber>
    </recommendedName>
</protein>
<dbReference type="Gene3D" id="3.10.28.10">
    <property type="entry name" value="Homing endonucleases"/>
    <property type="match status" value="2"/>
</dbReference>
<dbReference type="InterPro" id="IPR010982">
    <property type="entry name" value="Lambda_DNA-bd_dom_sf"/>
</dbReference>
<dbReference type="InterPro" id="IPR003586">
    <property type="entry name" value="Hint_dom_C"/>
</dbReference>
<evidence type="ECO:0000259" key="20">
    <source>
        <dbReference type="PROSITE" id="PS51199"/>
    </source>
</evidence>
<keyword evidence="7 17" id="KW-0347">Helicase</keyword>
<dbReference type="Proteomes" id="UP000501053">
    <property type="component" value="Chromosome"/>
</dbReference>
<dbReference type="GO" id="GO:0043139">
    <property type="term" value="F:5'-3' DNA helicase activity"/>
    <property type="evidence" value="ECO:0007669"/>
    <property type="project" value="UniProtKB-EC"/>
</dbReference>
<feature type="domain" description="DOD-type homing endonuclease" evidence="18">
    <location>
        <begin position="1010"/>
        <end position="1153"/>
    </location>
</feature>
<dbReference type="CDD" id="cd00081">
    <property type="entry name" value="Hint"/>
    <property type="match status" value="3"/>
</dbReference>
<name>A0A6F8X9U1_9GAMM</name>
<dbReference type="PROSITE" id="PS50943">
    <property type="entry name" value="HTH_CROC1"/>
    <property type="match status" value="1"/>
</dbReference>
<dbReference type="InterPro" id="IPR036185">
    <property type="entry name" value="DNA_heli_DnaB-like_N_sf"/>
</dbReference>
<feature type="domain" description="SF4 helicase" evidence="20">
    <location>
        <begin position="733"/>
        <end position="900"/>
    </location>
</feature>
<dbReference type="SMART" id="SM00305">
    <property type="entry name" value="HintC"/>
    <property type="match status" value="2"/>
</dbReference>
<keyword evidence="5 17" id="KW-0547">Nucleotide-binding</keyword>
<evidence type="ECO:0000256" key="11">
    <source>
        <dbReference type="ARBA" id="ARBA00023125"/>
    </source>
</evidence>
<dbReference type="SUPFAM" id="SSF51294">
    <property type="entry name" value="Hedgehog/intein (Hint) domain"/>
    <property type="match status" value="2"/>
</dbReference>
<dbReference type="PROSITE" id="PS50817">
    <property type="entry name" value="INTEIN_N_TER"/>
    <property type="match status" value="2"/>
</dbReference>
<dbReference type="GO" id="GO:0004519">
    <property type="term" value="F:endonuclease activity"/>
    <property type="evidence" value="ECO:0007669"/>
    <property type="project" value="InterPro"/>
</dbReference>
<evidence type="ECO:0000259" key="19">
    <source>
        <dbReference type="PROSITE" id="PS50943"/>
    </source>
</evidence>
<dbReference type="PROSITE" id="PS51199">
    <property type="entry name" value="SF4_HELICASE"/>
    <property type="match status" value="3"/>
</dbReference>
<dbReference type="Pfam" id="PF00772">
    <property type="entry name" value="DnaB"/>
    <property type="match status" value="1"/>
</dbReference>
<dbReference type="SUPFAM" id="SSF55608">
    <property type="entry name" value="Homing endonucleases"/>
    <property type="match status" value="2"/>
</dbReference>
<dbReference type="GO" id="GO:0005524">
    <property type="term" value="F:ATP binding"/>
    <property type="evidence" value="ECO:0007669"/>
    <property type="project" value="UniProtKB-UniRule"/>
</dbReference>
<dbReference type="GO" id="GO:0003677">
    <property type="term" value="F:DNA binding"/>
    <property type="evidence" value="ECO:0007669"/>
    <property type="project" value="UniProtKB-UniRule"/>
</dbReference>
<gene>
    <name evidence="21" type="ORF">HMEPL2_12090</name>
</gene>
<comment type="function">
    <text evidence="14">The intein is an endonuclease.</text>
</comment>
<keyword evidence="3 17" id="KW-0235">DNA replication</keyword>
<evidence type="ECO:0000256" key="15">
    <source>
        <dbReference type="ARBA" id="ARBA00048954"/>
    </source>
</evidence>
<dbReference type="InterPro" id="IPR007694">
    <property type="entry name" value="DNA_helicase_DnaB-like_C"/>
</dbReference>
<evidence type="ECO:0000256" key="7">
    <source>
        <dbReference type="ARBA" id="ARBA00022806"/>
    </source>
</evidence>
<dbReference type="PROSITE" id="PS50818">
    <property type="entry name" value="INTEIN_C_TER"/>
    <property type="match status" value="2"/>
</dbReference>
<reference evidence="21 22" key="1">
    <citation type="submission" date="2020-03" db="EMBL/GenBank/DDBJ databases">
        <title>Complete Genome Sequence of Halomonas meridiana strain Eplume2, isolated from hydrothermal-plume in the north east Pacific Ocean.</title>
        <authorList>
            <person name="Kurihara Y."/>
            <person name="Kawai S."/>
            <person name="Sakai A."/>
            <person name="Galipon J."/>
            <person name="Arakawa K."/>
        </authorList>
    </citation>
    <scope>NUCLEOTIDE SEQUENCE [LARGE SCALE GENOMIC DNA]</scope>
    <source>
        <strain evidence="21 22">Eplume2</strain>
    </source>
</reference>
<dbReference type="NCBIfam" id="TIGR00665">
    <property type="entry name" value="DnaB"/>
    <property type="match status" value="1"/>
</dbReference>
<evidence type="ECO:0000259" key="18">
    <source>
        <dbReference type="PROSITE" id="PS50819"/>
    </source>
</evidence>
<dbReference type="SUPFAM" id="SSF47413">
    <property type="entry name" value="lambda repressor-like DNA-binding domains"/>
    <property type="match status" value="1"/>
</dbReference>
<dbReference type="PANTHER" id="PTHR30153">
    <property type="entry name" value="REPLICATIVE DNA HELICASE DNAB"/>
    <property type="match status" value="1"/>
</dbReference>
<dbReference type="EC" id="5.6.2.3" evidence="16 17"/>
<dbReference type="InterPro" id="IPR027417">
    <property type="entry name" value="P-loop_NTPase"/>
</dbReference>
<dbReference type="NCBIfam" id="TIGR01445">
    <property type="entry name" value="intein_Nterm"/>
    <property type="match status" value="2"/>
</dbReference>
<keyword evidence="10" id="KW-0651">Protein splicing</keyword>
<keyword evidence="9 17" id="KW-0067">ATP-binding</keyword>
<dbReference type="NCBIfam" id="TIGR01443">
    <property type="entry name" value="intein_Cterm"/>
    <property type="match status" value="2"/>
</dbReference>
<evidence type="ECO:0000256" key="13">
    <source>
        <dbReference type="ARBA" id="ARBA00044932"/>
    </source>
</evidence>
<proteinExistence type="inferred from homology"/>
<evidence type="ECO:0000256" key="1">
    <source>
        <dbReference type="ARBA" id="ARBA00008428"/>
    </source>
</evidence>
<organism evidence="21 22">
    <name type="scientific">Vreelandella aquamarina</name>
    <dbReference type="NCBI Taxonomy" id="77097"/>
    <lineage>
        <taxon>Bacteria</taxon>
        <taxon>Pseudomonadati</taxon>
        <taxon>Pseudomonadota</taxon>
        <taxon>Gammaproteobacteria</taxon>
        <taxon>Oceanospirillales</taxon>
        <taxon>Halomonadaceae</taxon>
        <taxon>Vreelandella</taxon>
    </lineage>
</organism>
<evidence type="ECO:0000256" key="16">
    <source>
        <dbReference type="NCBIfam" id="TIGR00665"/>
    </source>
</evidence>
<dbReference type="GO" id="GO:1990077">
    <property type="term" value="C:primosome complex"/>
    <property type="evidence" value="ECO:0007669"/>
    <property type="project" value="UniProtKB-UniRule"/>
</dbReference>
<dbReference type="InterPro" id="IPR027434">
    <property type="entry name" value="Homing_endonucl"/>
</dbReference>
<evidence type="ECO:0000256" key="2">
    <source>
        <dbReference type="ARBA" id="ARBA00022515"/>
    </source>
</evidence>
<feature type="domain" description="DOD-type homing endonuclease" evidence="18">
    <location>
        <begin position="485"/>
        <end position="562"/>
    </location>
</feature>
<dbReference type="EMBL" id="AP022869">
    <property type="protein sequence ID" value="BCB70858.1"/>
    <property type="molecule type" value="Genomic_DNA"/>
</dbReference>
<dbReference type="InterPro" id="IPR007692">
    <property type="entry name" value="DNA_helicase_DnaB"/>
</dbReference>
<dbReference type="Gene3D" id="2.170.16.10">
    <property type="entry name" value="Hedgehog/Intein (Hint) domain"/>
    <property type="match status" value="3"/>
</dbReference>
<dbReference type="GO" id="GO:0016787">
    <property type="term" value="F:hydrolase activity"/>
    <property type="evidence" value="ECO:0007669"/>
    <property type="project" value="UniProtKB-KW"/>
</dbReference>
<keyword evidence="12" id="KW-0413">Isomerase</keyword>
<evidence type="ECO:0000256" key="4">
    <source>
        <dbReference type="ARBA" id="ARBA00022737"/>
    </source>
</evidence>
<dbReference type="InterPro" id="IPR001387">
    <property type="entry name" value="Cro/C1-type_HTH"/>
</dbReference>
<feature type="domain" description="SF4 helicase" evidence="20">
    <location>
        <begin position="1317"/>
        <end position="1378"/>
    </location>
</feature>
<dbReference type="Pfam" id="PF14528">
    <property type="entry name" value="LAGLIDADG_3"/>
    <property type="match status" value="2"/>
</dbReference>
<dbReference type="PRINTS" id="PR00379">
    <property type="entry name" value="INTEIN"/>
</dbReference>
<keyword evidence="2 17" id="KW-0639">Primosome</keyword>